<dbReference type="eggNOG" id="ENOG502QS86">
    <property type="taxonomic scope" value="Eukaryota"/>
</dbReference>
<dbReference type="AlphaFoldDB" id="H2Y5V4"/>
<sequence length="95" mass="10714">EPKKNSLISASRLQIPKNHGYQRLGNSPLVDLESDSEDELFLSSKTSPQNINKQLSQQLARDGFQLDETPDDETLDLIPPNEFRQTDYCACCSVM</sequence>
<dbReference type="Ensembl" id="ENSCSAVT00000000709.1">
    <property type="protein sequence ID" value="ENSCSAVP00000000702.1"/>
    <property type="gene ID" value="ENSCSAVG00000000394.1"/>
</dbReference>
<dbReference type="InterPro" id="IPR029339">
    <property type="entry name" value="FAM219"/>
</dbReference>
<reference evidence="2" key="3">
    <citation type="submission" date="2025-09" db="UniProtKB">
        <authorList>
            <consortium name="Ensembl"/>
        </authorList>
    </citation>
    <scope>IDENTIFICATION</scope>
</reference>
<reference evidence="2" key="2">
    <citation type="submission" date="2025-08" db="UniProtKB">
        <authorList>
            <consortium name="Ensembl"/>
        </authorList>
    </citation>
    <scope>IDENTIFICATION</scope>
</reference>
<dbReference type="Proteomes" id="UP000007875">
    <property type="component" value="Unassembled WGS sequence"/>
</dbReference>
<evidence type="ECO:0000256" key="1">
    <source>
        <dbReference type="ARBA" id="ARBA00010549"/>
    </source>
</evidence>
<dbReference type="PANTHER" id="PTHR31281">
    <property type="entry name" value="PROTEIN FAM219A"/>
    <property type="match status" value="1"/>
</dbReference>
<evidence type="ECO:0000313" key="3">
    <source>
        <dbReference type="Proteomes" id="UP000007875"/>
    </source>
</evidence>
<dbReference type="GeneTree" id="ENSGT00390000000860"/>
<comment type="similarity">
    <text evidence="1">Belongs to the FAM219 family.</text>
</comment>
<protein>
    <submittedName>
        <fullName evidence="2">Uncharacterized protein</fullName>
    </submittedName>
</protein>
<reference evidence="3" key="1">
    <citation type="submission" date="2003-08" db="EMBL/GenBank/DDBJ databases">
        <authorList>
            <person name="Birren B."/>
            <person name="Nusbaum C."/>
            <person name="Abebe A."/>
            <person name="Abouelleil A."/>
            <person name="Adekoya E."/>
            <person name="Ait-zahra M."/>
            <person name="Allen N."/>
            <person name="Allen T."/>
            <person name="An P."/>
            <person name="Anderson M."/>
            <person name="Anderson S."/>
            <person name="Arachchi H."/>
            <person name="Armbruster J."/>
            <person name="Bachantsang P."/>
            <person name="Baldwin J."/>
            <person name="Barry A."/>
            <person name="Bayul T."/>
            <person name="Blitshsteyn B."/>
            <person name="Bloom T."/>
            <person name="Blye J."/>
            <person name="Boguslavskiy L."/>
            <person name="Borowsky M."/>
            <person name="Boukhgalter B."/>
            <person name="Brunache A."/>
            <person name="Butler J."/>
            <person name="Calixte N."/>
            <person name="Calvo S."/>
            <person name="Camarata J."/>
            <person name="Campo K."/>
            <person name="Chang J."/>
            <person name="Cheshatsang Y."/>
            <person name="Citroen M."/>
            <person name="Collymore A."/>
            <person name="Considine T."/>
            <person name="Cook A."/>
            <person name="Cooke P."/>
            <person name="Corum B."/>
            <person name="Cuomo C."/>
            <person name="David R."/>
            <person name="Dawoe T."/>
            <person name="Degray S."/>
            <person name="Dodge S."/>
            <person name="Dooley K."/>
            <person name="Dorje P."/>
            <person name="Dorjee K."/>
            <person name="Dorris L."/>
            <person name="Duffey N."/>
            <person name="Dupes A."/>
            <person name="Elkins T."/>
            <person name="Engels R."/>
            <person name="Erickson J."/>
            <person name="Farina A."/>
            <person name="Faro S."/>
            <person name="Ferreira P."/>
            <person name="Fischer H."/>
            <person name="Fitzgerald M."/>
            <person name="Foley K."/>
            <person name="Gage D."/>
            <person name="Galagan J."/>
            <person name="Gearin G."/>
            <person name="Gnerre S."/>
            <person name="Gnirke A."/>
            <person name="Goyette A."/>
            <person name="Graham J."/>
            <person name="Grandbois E."/>
            <person name="Gyaltsen K."/>
            <person name="Hafez N."/>
            <person name="Hagopian D."/>
            <person name="Hagos B."/>
            <person name="Hall J."/>
            <person name="Hatcher B."/>
            <person name="Heller A."/>
            <person name="Higgins H."/>
            <person name="Honan T."/>
            <person name="Horn A."/>
            <person name="Houde N."/>
            <person name="Hughes L."/>
            <person name="Hulme W."/>
            <person name="Husby E."/>
            <person name="Iliev I."/>
            <person name="Jaffe D."/>
            <person name="Jones C."/>
            <person name="Kamal M."/>
            <person name="Kamat A."/>
            <person name="Kamvysselis M."/>
            <person name="Karlsson E."/>
            <person name="Kells C."/>
            <person name="Kieu A."/>
            <person name="Kisner P."/>
            <person name="Kodira C."/>
            <person name="Kulbokas E."/>
            <person name="Labutti K."/>
            <person name="Lama D."/>
            <person name="Landers T."/>
            <person name="Leger J."/>
            <person name="Levine S."/>
            <person name="Lewis D."/>
            <person name="Lewis T."/>
            <person name="Lindblad-toh K."/>
            <person name="Liu X."/>
            <person name="Lokyitsang T."/>
            <person name="Lokyitsang Y."/>
            <person name="Lucien O."/>
            <person name="Lui A."/>
            <person name="Ma L.J."/>
            <person name="Mabbitt R."/>
            <person name="Macdonald J."/>
            <person name="Maclean C."/>
            <person name="Major J."/>
            <person name="Manning J."/>
            <person name="Marabella R."/>
            <person name="Maru K."/>
            <person name="Matthews C."/>
            <person name="Mauceli E."/>
            <person name="Mccarthy M."/>
            <person name="Mcdonough S."/>
            <person name="Mcghee T."/>
            <person name="Meldrim J."/>
            <person name="Meneus L."/>
            <person name="Mesirov J."/>
            <person name="Mihalev A."/>
            <person name="Mihova T."/>
            <person name="Mikkelsen T."/>
            <person name="Mlenga V."/>
            <person name="Moru K."/>
            <person name="Mozes J."/>
            <person name="Mulrain L."/>
            <person name="Munson G."/>
            <person name="Naylor J."/>
            <person name="Newes C."/>
            <person name="Nguyen C."/>
            <person name="Nguyen N."/>
            <person name="Nguyen T."/>
            <person name="Nicol R."/>
            <person name="Nielsen C."/>
            <person name="Nizzari M."/>
            <person name="Norbu C."/>
            <person name="Norbu N."/>
            <person name="O'donnell P."/>
            <person name="Okoawo O."/>
            <person name="O'leary S."/>
            <person name="Omotosho B."/>
            <person name="O'neill K."/>
            <person name="Osman S."/>
            <person name="Parker S."/>
            <person name="Perrin D."/>
            <person name="Phunkhang P."/>
            <person name="Piqani B."/>
            <person name="Purcell S."/>
            <person name="Rachupka T."/>
            <person name="Ramasamy U."/>
            <person name="Rameau R."/>
            <person name="Ray V."/>
            <person name="Raymond C."/>
            <person name="Retta R."/>
            <person name="Richardson S."/>
            <person name="Rise C."/>
            <person name="Rodriguez J."/>
            <person name="Rogers J."/>
            <person name="Rogov P."/>
            <person name="Rutman M."/>
            <person name="Schupbach R."/>
            <person name="Seaman C."/>
            <person name="Settipalli S."/>
            <person name="Sharpe T."/>
            <person name="Sheridan J."/>
            <person name="Sherpa N."/>
            <person name="Shi J."/>
            <person name="Smirnov S."/>
            <person name="Smith C."/>
            <person name="Sougnez C."/>
            <person name="Spencer B."/>
            <person name="Stalker J."/>
            <person name="Stange-thomann N."/>
            <person name="Stavropoulos S."/>
            <person name="Stetson K."/>
            <person name="Stone C."/>
            <person name="Stone S."/>
            <person name="Stubbs M."/>
            <person name="Talamas J."/>
            <person name="Tchuinga P."/>
            <person name="Tenzing P."/>
            <person name="Tesfaye S."/>
            <person name="Theodore J."/>
            <person name="Thoulutsang Y."/>
            <person name="Topham K."/>
            <person name="Towey S."/>
            <person name="Tsamla T."/>
            <person name="Tsomo N."/>
            <person name="Vallee D."/>
            <person name="Vassiliev H."/>
            <person name="Venkataraman V."/>
            <person name="Vinson J."/>
            <person name="Vo A."/>
            <person name="Wade C."/>
            <person name="Wang S."/>
            <person name="Wangchuk T."/>
            <person name="Wangdi T."/>
            <person name="Whittaker C."/>
            <person name="Wilkinson J."/>
            <person name="Wu Y."/>
            <person name="Wyman D."/>
            <person name="Yadav S."/>
            <person name="Yang S."/>
            <person name="Yang X."/>
            <person name="Yeager S."/>
            <person name="Yee E."/>
            <person name="Young G."/>
            <person name="Zainoun J."/>
            <person name="Zembeck L."/>
            <person name="Zimmer A."/>
            <person name="Zody M."/>
            <person name="Lander E."/>
        </authorList>
    </citation>
    <scope>NUCLEOTIDE SEQUENCE [LARGE SCALE GENOMIC DNA]</scope>
</reference>
<name>H2Y5V4_CIOSA</name>
<proteinExistence type="inferred from homology"/>
<dbReference type="InParanoid" id="H2Y5V4"/>
<evidence type="ECO:0000313" key="2">
    <source>
        <dbReference type="Ensembl" id="ENSCSAVP00000000702.1"/>
    </source>
</evidence>
<organism evidence="2 3">
    <name type="scientific">Ciona savignyi</name>
    <name type="common">Pacific transparent sea squirt</name>
    <dbReference type="NCBI Taxonomy" id="51511"/>
    <lineage>
        <taxon>Eukaryota</taxon>
        <taxon>Metazoa</taxon>
        <taxon>Chordata</taxon>
        <taxon>Tunicata</taxon>
        <taxon>Ascidiacea</taxon>
        <taxon>Phlebobranchia</taxon>
        <taxon>Cionidae</taxon>
        <taxon>Ciona</taxon>
    </lineage>
</organism>
<dbReference type="Pfam" id="PF15260">
    <property type="entry name" value="FAM219A"/>
    <property type="match status" value="1"/>
</dbReference>
<dbReference type="PANTHER" id="PTHR31281:SF3">
    <property type="entry name" value="PROTEIN FAM219A"/>
    <property type="match status" value="1"/>
</dbReference>
<dbReference type="HOGENOM" id="CLU_2378059_0_0_1"/>
<keyword evidence="3" id="KW-1185">Reference proteome</keyword>
<accession>H2Y5V4</accession>